<keyword evidence="4" id="KW-1185">Reference proteome</keyword>
<evidence type="ECO:0000256" key="1">
    <source>
        <dbReference type="SAM" id="MobiDB-lite"/>
    </source>
</evidence>
<feature type="compositionally biased region" description="Polar residues" evidence="1">
    <location>
        <begin position="55"/>
        <end position="67"/>
    </location>
</feature>
<keyword evidence="2" id="KW-1133">Transmembrane helix</keyword>
<feature type="chain" id="PRO_5036769548" evidence="3">
    <location>
        <begin position="25"/>
        <end position="160"/>
    </location>
</feature>
<name>A0A914MYC7_MELIC</name>
<accession>A0A914MYC7</accession>
<evidence type="ECO:0000256" key="3">
    <source>
        <dbReference type="SAM" id="SignalP"/>
    </source>
</evidence>
<dbReference type="WBParaSite" id="Minc3s02731g31382">
    <property type="protein sequence ID" value="Minc3s02731g31382"/>
    <property type="gene ID" value="Minc3s02731g31382"/>
</dbReference>
<protein>
    <submittedName>
        <fullName evidence="5">Candidate secreted effector</fullName>
    </submittedName>
</protein>
<evidence type="ECO:0000313" key="5">
    <source>
        <dbReference type="WBParaSite" id="Minc3s02731g31382"/>
    </source>
</evidence>
<feature type="signal peptide" evidence="3">
    <location>
        <begin position="1"/>
        <end position="24"/>
    </location>
</feature>
<feature type="compositionally biased region" description="Low complexity" evidence="1">
    <location>
        <begin position="75"/>
        <end position="86"/>
    </location>
</feature>
<keyword evidence="2" id="KW-0472">Membrane</keyword>
<dbReference type="AlphaFoldDB" id="A0A914MYC7"/>
<proteinExistence type="predicted"/>
<evidence type="ECO:0000256" key="2">
    <source>
        <dbReference type="SAM" id="Phobius"/>
    </source>
</evidence>
<organism evidence="4 5">
    <name type="scientific">Meloidogyne incognita</name>
    <name type="common">Southern root-knot nematode worm</name>
    <name type="synonym">Oxyuris incognita</name>
    <dbReference type="NCBI Taxonomy" id="6306"/>
    <lineage>
        <taxon>Eukaryota</taxon>
        <taxon>Metazoa</taxon>
        <taxon>Ecdysozoa</taxon>
        <taxon>Nematoda</taxon>
        <taxon>Chromadorea</taxon>
        <taxon>Rhabditida</taxon>
        <taxon>Tylenchina</taxon>
        <taxon>Tylenchomorpha</taxon>
        <taxon>Tylenchoidea</taxon>
        <taxon>Meloidogynidae</taxon>
        <taxon>Meloidogyninae</taxon>
        <taxon>Meloidogyne</taxon>
        <taxon>Meloidogyne incognita group</taxon>
    </lineage>
</organism>
<sequence length="160" mass="17340">MSIMVAFATFCVPLLFHLFVLSSSQVNTVVNYNVNNNSSTEPVLTTESAVLYDPTESSSSVDGGIQSTTTEGEKGVTTTVKATTTMKQEETQETDEESYEPIIAIDEVPYTEDPWDKGVTLPYTPKKGIATSTVILAAICIALLISICNVYCFGKTRGYI</sequence>
<keyword evidence="3" id="KW-0732">Signal</keyword>
<feature type="transmembrane region" description="Helical" evidence="2">
    <location>
        <begin position="134"/>
        <end position="154"/>
    </location>
</feature>
<keyword evidence="2" id="KW-0812">Transmembrane</keyword>
<feature type="region of interest" description="Disordered" evidence="1">
    <location>
        <begin position="55"/>
        <end position="98"/>
    </location>
</feature>
<evidence type="ECO:0000313" key="4">
    <source>
        <dbReference type="Proteomes" id="UP000887563"/>
    </source>
</evidence>
<dbReference type="Proteomes" id="UP000887563">
    <property type="component" value="Unplaced"/>
</dbReference>
<reference evidence="5" key="1">
    <citation type="submission" date="2022-11" db="UniProtKB">
        <authorList>
            <consortium name="WormBaseParasite"/>
        </authorList>
    </citation>
    <scope>IDENTIFICATION</scope>
</reference>